<evidence type="ECO:0000313" key="2">
    <source>
        <dbReference type="EMBL" id="APO67395.1"/>
    </source>
</evidence>
<comment type="similarity">
    <text evidence="1">Belongs to the MT-A70-like family.</text>
</comment>
<evidence type="ECO:0000256" key="1">
    <source>
        <dbReference type="PROSITE-ProRule" id="PRU00489"/>
    </source>
</evidence>
<dbReference type="Proteomes" id="UP000184749">
    <property type="component" value="Chromosome"/>
</dbReference>
<evidence type="ECO:0000313" key="3">
    <source>
        <dbReference type="Proteomes" id="UP000184749"/>
    </source>
</evidence>
<dbReference type="EMBL" id="CP017101">
    <property type="protein sequence ID" value="APO67395.1"/>
    <property type="molecule type" value="Genomic_DNA"/>
</dbReference>
<dbReference type="STRING" id="56730.IE4872_CH01765"/>
<dbReference type="RefSeq" id="WP_335727763.1">
    <property type="nucleotide sequence ID" value="NZ_CP017101.1"/>
</dbReference>
<dbReference type="Pfam" id="PF05063">
    <property type="entry name" value="MT-A70"/>
    <property type="match status" value="1"/>
</dbReference>
<reference evidence="2 3" key="1">
    <citation type="submission" date="2016-09" db="EMBL/GenBank/DDBJ databases">
        <title>The complete genome sequences of Rhizobium gallicum, symbiovars gallicum and phaseoli, symbionts associated to common bean (Phaseolus vulgaris).</title>
        <authorList>
            <person name="Bustos P."/>
            <person name="Santamaria R.I."/>
            <person name="Perez-Carrascal O.M."/>
            <person name="Juarez S."/>
            <person name="Lozano L."/>
            <person name="Martinez-Flores I."/>
            <person name="Martinez-Romero E."/>
            <person name="Cevallos M."/>
            <person name="Romero D."/>
            <person name="Davila G."/>
            <person name="Gonzalez V."/>
        </authorList>
    </citation>
    <scope>NUCLEOTIDE SEQUENCE [LARGE SCALE GENOMIC DNA]</scope>
    <source>
        <strain evidence="2 3">IE4872</strain>
    </source>
</reference>
<accession>A0A1L5NHI9</accession>
<sequence>MRLFNWPWGNLEPHTYDFVMSDFAWNYKLRSSRGERKSAQAQYKTMSLEEIMALPVLDLCSRTPCTGCGATNPMLDKAIAVMRAQGFDFKTAGTWLKTTKHGKIGFGTGYILRSSNEPFIIGTRGKPKTTRSVRSGFLGLAREHSRKPEEAYRAAELLMPNAR</sequence>
<name>A0A1L5NHI9_9HYPH</name>
<dbReference type="InterPro" id="IPR007757">
    <property type="entry name" value="MT-A70-like"/>
</dbReference>
<protein>
    <submittedName>
        <fullName evidence="2">MT-A70 family protein</fullName>
    </submittedName>
</protein>
<dbReference type="PROSITE" id="PS51143">
    <property type="entry name" value="MT_A70"/>
    <property type="match status" value="1"/>
</dbReference>
<dbReference type="AlphaFoldDB" id="A0A1L5NHI9"/>
<organism evidence="2 3">
    <name type="scientific">Rhizobium gallicum</name>
    <dbReference type="NCBI Taxonomy" id="56730"/>
    <lineage>
        <taxon>Bacteria</taxon>
        <taxon>Pseudomonadati</taxon>
        <taxon>Pseudomonadota</taxon>
        <taxon>Alphaproteobacteria</taxon>
        <taxon>Hyphomicrobiales</taxon>
        <taxon>Rhizobiaceae</taxon>
        <taxon>Rhizobium/Agrobacterium group</taxon>
        <taxon>Rhizobium</taxon>
    </lineage>
</organism>
<proteinExistence type="inferred from homology"/>
<gene>
    <name evidence="2" type="ORF">IE4872_CH01765</name>
</gene>